<name>A0A7W2D6X5_9ACTN</name>
<keyword evidence="2" id="KW-1185">Reference proteome</keyword>
<proteinExistence type="predicted"/>
<reference evidence="1 2" key="1">
    <citation type="submission" date="2020-07" db="EMBL/GenBank/DDBJ databases">
        <title>Streptomyces isolated from Indian soil.</title>
        <authorList>
            <person name="Mandal S."/>
            <person name="Maiti P.K."/>
        </authorList>
    </citation>
    <scope>NUCLEOTIDE SEQUENCE [LARGE SCALE GENOMIC DNA]</scope>
    <source>
        <strain evidence="1 2">PSKA54</strain>
    </source>
</reference>
<evidence type="ECO:0000313" key="1">
    <source>
        <dbReference type="EMBL" id="MBA4865896.1"/>
    </source>
</evidence>
<evidence type="ECO:0000313" key="2">
    <source>
        <dbReference type="Proteomes" id="UP000586976"/>
    </source>
</evidence>
<protein>
    <submittedName>
        <fullName evidence="1">Uncharacterized protein</fullName>
    </submittedName>
</protein>
<dbReference type="RefSeq" id="WP_181867334.1">
    <property type="nucleotide sequence ID" value="NZ_JACEQY010000049.1"/>
</dbReference>
<comment type="caution">
    <text evidence="1">The sequence shown here is derived from an EMBL/GenBank/DDBJ whole genome shotgun (WGS) entry which is preliminary data.</text>
</comment>
<gene>
    <name evidence="1" type="ORF">H1V43_32040</name>
</gene>
<dbReference type="EMBL" id="JACEQY010000049">
    <property type="protein sequence ID" value="MBA4865896.1"/>
    <property type="molecule type" value="Genomic_DNA"/>
</dbReference>
<dbReference type="Proteomes" id="UP000586976">
    <property type="component" value="Unassembled WGS sequence"/>
</dbReference>
<sequence>MATQTRSRARRQAGQDWLLACTPNPTTVARDWAAEELSPIRSGEQWRVVEARLLPSIQAMKRIGAERLGPVLADPELETAWWLVPADVGDQLDDVRQLRVMPPGWPLHCPPVLYPVAGRLWLERPDGSGRLTDPIVLGAAFGPGGRLPAEALG</sequence>
<organism evidence="1 2">
    <name type="scientific">Streptomyces himalayensis subsp. aureolus</name>
    <dbReference type="NCBI Taxonomy" id="2758039"/>
    <lineage>
        <taxon>Bacteria</taxon>
        <taxon>Bacillati</taxon>
        <taxon>Actinomycetota</taxon>
        <taxon>Actinomycetes</taxon>
        <taxon>Kitasatosporales</taxon>
        <taxon>Streptomycetaceae</taxon>
        <taxon>Streptomyces</taxon>
        <taxon>Streptomyces himalayensis</taxon>
    </lineage>
</organism>
<dbReference type="AlphaFoldDB" id="A0A7W2D6X5"/>
<accession>A0A7W2D6X5</accession>